<accession>A0ABT0R3I9</accession>
<keyword evidence="3" id="KW-0804">Transcription</keyword>
<dbReference type="PANTHER" id="PTHR30055">
    <property type="entry name" value="HTH-TYPE TRANSCRIPTIONAL REGULATOR RUTR"/>
    <property type="match status" value="1"/>
</dbReference>
<feature type="DNA-binding region" description="H-T-H motif" evidence="4">
    <location>
        <begin position="34"/>
        <end position="53"/>
    </location>
</feature>
<evidence type="ECO:0000259" key="5">
    <source>
        <dbReference type="PROSITE" id="PS50977"/>
    </source>
</evidence>
<dbReference type="InterPro" id="IPR001647">
    <property type="entry name" value="HTH_TetR"/>
</dbReference>
<evidence type="ECO:0000256" key="1">
    <source>
        <dbReference type="ARBA" id="ARBA00023015"/>
    </source>
</evidence>
<gene>
    <name evidence="6" type="ORF">Bequi_14130</name>
</gene>
<keyword evidence="7" id="KW-1185">Reference proteome</keyword>
<keyword evidence="2 4" id="KW-0238">DNA-binding</keyword>
<dbReference type="Gene3D" id="1.10.357.10">
    <property type="entry name" value="Tetracycline Repressor, domain 2"/>
    <property type="match status" value="1"/>
</dbReference>
<dbReference type="Pfam" id="PF00440">
    <property type="entry name" value="TetR_N"/>
    <property type="match status" value="1"/>
</dbReference>
<dbReference type="InterPro" id="IPR050109">
    <property type="entry name" value="HTH-type_TetR-like_transc_reg"/>
</dbReference>
<proteinExistence type="predicted"/>
<evidence type="ECO:0000313" key="6">
    <source>
        <dbReference type="EMBL" id="MCL6424498.1"/>
    </source>
</evidence>
<feature type="domain" description="HTH tetR-type" evidence="5">
    <location>
        <begin position="11"/>
        <end position="71"/>
    </location>
</feature>
<reference evidence="6" key="1">
    <citation type="submission" date="2022-02" db="EMBL/GenBank/DDBJ databases">
        <authorList>
            <person name="Lee M."/>
            <person name="Kim S.-J."/>
            <person name="Jung M.-Y."/>
        </authorList>
    </citation>
    <scope>NUCLEOTIDE SEQUENCE</scope>
    <source>
        <strain evidence="6">JHP9</strain>
    </source>
</reference>
<dbReference type="PANTHER" id="PTHR30055:SF234">
    <property type="entry name" value="HTH-TYPE TRANSCRIPTIONAL REGULATOR BETI"/>
    <property type="match status" value="1"/>
</dbReference>
<evidence type="ECO:0000256" key="2">
    <source>
        <dbReference type="ARBA" id="ARBA00023125"/>
    </source>
</evidence>
<sequence>MTPAVRAQLKQATRLRVLEAANRLFQERGFDATTVRDIAEAAGVSAGTVMTVGDKNALLVRVFDTMLGDEHARRGGVDPQPVGDADSCAKRLGILVQPFITMFMGGPELARAYASILASGAHSSSLFTALAARLLEEFAVAITKHGCTSLADAPAKAQALYAAYVGTLFTWSALGSDDPSGLTNSLRTSFEAICTCKE</sequence>
<name>A0ABT0R3I9_9MICO</name>
<evidence type="ECO:0000256" key="4">
    <source>
        <dbReference type="PROSITE-ProRule" id="PRU00335"/>
    </source>
</evidence>
<evidence type="ECO:0000256" key="3">
    <source>
        <dbReference type="ARBA" id="ARBA00023163"/>
    </source>
</evidence>
<protein>
    <submittedName>
        <fullName evidence="6">TetR/AcrR family transcriptional regulator</fullName>
    </submittedName>
</protein>
<evidence type="ECO:0000313" key="7">
    <source>
        <dbReference type="Proteomes" id="UP001203761"/>
    </source>
</evidence>
<dbReference type="Proteomes" id="UP001203761">
    <property type="component" value="Unassembled WGS sequence"/>
</dbReference>
<dbReference type="InterPro" id="IPR009057">
    <property type="entry name" value="Homeodomain-like_sf"/>
</dbReference>
<comment type="caution">
    <text evidence="6">The sequence shown here is derived from an EMBL/GenBank/DDBJ whole genome shotgun (WGS) entry which is preliminary data.</text>
</comment>
<dbReference type="EMBL" id="JAKNCJ010000022">
    <property type="protein sequence ID" value="MCL6424498.1"/>
    <property type="molecule type" value="Genomic_DNA"/>
</dbReference>
<dbReference type="SUPFAM" id="SSF46689">
    <property type="entry name" value="Homeodomain-like"/>
    <property type="match status" value="1"/>
</dbReference>
<dbReference type="PROSITE" id="PS50977">
    <property type="entry name" value="HTH_TETR_2"/>
    <property type="match status" value="1"/>
</dbReference>
<dbReference type="RefSeq" id="WP_191873480.1">
    <property type="nucleotide sequence ID" value="NZ_JAKNCJ010000022.1"/>
</dbReference>
<keyword evidence="1" id="KW-0805">Transcription regulation</keyword>
<organism evidence="6 7">
    <name type="scientific">Brachybacterium equifaecis</name>
    <dbReference type="NCBI Taxonomy" id="2910770"/>
    <lineage>
        <taxon>Bacteria</taxon>
        <taxon>Bacillati</taxon>
        <taxon>Actinomycetota</taxon>
        <taxon>Actinomycetes</taxon>
        <taxon>Micrococcales</taxon>
        <taxon>Dermabacteraceae</taxon>
        <taxon>Brachybacterium</taxon>
    </lineage>
</organism>